<accession>E9I637</accession>
<dbReference type="KEGG" id="dpx:DAPPUDRAFT_342763"/>
<feature type="compositionally biased region" description="Polar residues" evidence="1">
    <location>
        <begin position="1"/>
        <end position="17"/>
    </location>
</feature>
<evidence type="ECO:0000313" key="2">
    <source>
        <dbReference type="EMBL" id="EFX60543.1"/>
    </source>
</evidence>
<feature type="compositionally biased region" description="Polar residues" evidence="1">
    <location>
        <begin position="25"/>
        <end position="47"/>
    </location>
</feature>
<feature type="compositionally biased region" description="Polar residues" evidence="1">
    <location>
        <begin position="55"/>
        <end position="89"/>
    </location>
</feature>
<sequence length="372" mass="41526">MVSTHDTNNLTVRSTRSNDQEVAPANSSNRTETLGPQNTRTDPSTIPATEMDYSEPNSVSYGHETNSLPSVTQSTESAQVVDQPIQTSLDDTDMPEVSTSKRLRDDSPLRAPSSWEDEQSLPTDLVDPTMELDTPVGRPSKFQALDGHISESDKEITDLSFTQSAPLDSFATTNPYELLHEPDLEYSTTDFYVPNIFLHKSSDPRPEPLRLANKTIKLTVKKAMKLFKEKYDALETAGSYHRFTDVLANDPTAVAIILPRTSDDKLTSSIIQPMASTRAVHRFFCKSGSTQLPSIKNLNAKYSTTFKLATTPTKVFSTLVDDKTSRDLLRSLAVWDLFLENRAHELYYNPQKLTNLTGSPPTRWPAMKMLTD</sequence>
<dbReference type="OrthoDB" id="87344at2759"/>
<organism evidence="2 3">
    <name type="scientific">Daphnia pulex</name>
    <name type="common">Water flea</name>
    <dbReference type="NCBI Taxonomy" id="6669"/>
    <lineage>
        <taxon>Eukaryota</taxon>
        <taxon>Metazoa</taxon>
        <taxon>Ecdysozoa</taxon>
        <taxon>Arthropoda</taxon>
        <taxon>Crustacea</taxon>
        <taxon>Branchiopoda</taxon>
        <taxon>Diplostraca</taxon>
        <taxon>Cladocera</taxon>
        <taxon>Anomopoda</taxon>
        <taxon>Daphniidae</taxon>
        <taxon>Daphnia</taxon>
    </lineage>
</organism>
<dbReference type="EMBL" id="GL736113">
    <property type="protein sequence ID" value="EFX60543.1"/>
    <property type="molecule type" value="Genomic_DNA"/>
</dbReference>
<evidence type="ECO:0000256" key="1">
    <source>
        <dbReference type="SAM" id="MobiDB-lite"/>
    </source>
</evidence>
<dbReference type="Proteomes" id="UP000000305">
    <property type="component" value="Unassembled WGS sequence"/>
</dbReference>
<feature type="region of interest" description="Disordered" evidence="1">
    <location>
        <begin position="1"/>
        <end position="127"/>
    </location>
</feature>
<dbReference type="InParanoid" id="E9I637"/>
<dbReference type="AlphaFoldDB" id="E9I637"/>
<dbReference type="HOGENOM" id="CLU_744462_0_0_1"/>
<protein>
    <submittedName>
        <fullName evidence="2">Uncharacterized protein</fullName>
    </submittedName>
</protein>
<evidence type="ECO:0000313" key="3">
    <source>
        <dbReference type="Proteomes" id="UP000000305"/>
    </source>
</evidence>
<keyword evidence="3" id="KW-1185">Reference proteome</keyword>
<name>E9I637_DAPPU</name>
<gene>
    <name evidence="2" type="ORF">DAPPUDRAFT_342763</name>
</gene>
<proteinExistence type="predicted"/>
<reference evidence="2 3" key="1">
    <citation type="journal article" date="2011" name="Science">
        <title>The ecoresponsive genome of Daphnia pulex.</title>
        <authorList>
            <person name="Colbourne J.K."/>
            <person name="Pfrender M.E."/>
            <person name="Gilbert D."/>
            <person name="Thomas W.K."/>
            <person name="Tucker A."/>
            <person name="Oakley T.H."/>
            <person name="Tokishita S."/>
            <person name="Aerts A."/>
            <person name="Arnold G.J."/>
            <person name="Basu M.K."/>
            <person name="Bauer D.J."/>
            <person name="Caceres C.E."/>
            <person name="Carmel L."/>
            <person name="Casola C."/>
            <person name="Choi J.H."/>
            <person name="Detter J.C."/>
            <person name="Dong Q."/>
            <person name="Dusheyko S."/>
            <person name="Eads B.D."/>
            <person name="Frohlich T."/>
            <person name="Geiler-Samerotte K.A."/>
            <person name="Gerlach D."/>
            <person name="Hatcher P."/>
            <person name="Jogdeo S."/>
            <person name="Krijgsveld J."/>
            <person name="Kriventseva E.V."/>
            <person name="Kultz D."/>
            <person name="Laforsch C."/>
            <person name="Lindquist E."/>
            <person name="Lopez J."/>
            <person name="Manak J.R."/>
            <person name="Muller J."/>
            <person name="Pangilinan J."/>
            <person name="Patwardhan R.P."/>
            <person name="Pitluck S."/>
            <person name="Pritham E.J."/>
            <person name="Rechtsteiner A."/>
            <person name="Rho M."/>
            <person name="Rogozin I.B."/>
            <person name="Sakarya O."/>
            <person name="Salamov A."/>
            <person name="Schaack S."/>
            <person name="Shapiro H."/>
            <person name="Shiga Y."/>
            <person name="Skalitzky C."/>
            <person name="Smith Z."/>
            <person name="Souvorov A."/>
            <person name="Sung W."/>
            <person name="Tang Z."/>
            <person name="Tsuchiya D."/>
            <person name="Tu H."/>
            <person name="Vos H."/>
            <person name="Wang M."/>
            <person name="Wolf Y.I."/>
            <person name="Yamagata H."/>
            <person name="Yamada T."/>
            <person name="Ye Y."/>
            <person name="Shaw J.R."/>
            <person name="Andrews J."/>
            <person name="Crease T.J."/>
            <person name="Tang H."/>
            <person name="Lucas S.M."/>
            <person name="Robertson H.M."/>
            <person name="Bork P."/>
            <person name="Koonin E.V."/>
            <person name="Zdobnov E.M."/>
            <person name="Grigoriev I.V."/>
            <person name="Lynch M."/>
            <person name="Boore J.L."/>
        </authorList>
    </citation>
    <scope>NUCLEOTIDE SEQUENCE [LARGE SCALE GENOMIC DNA]</scope>
</reference>